<keyword evidence="1" id="KW-0472">Membrane</keyword>
<accession>A0A9P0AT18</accession>
<proteinExistence type="predicted"/>
<organism evidence="3 4">
    <name type="scientific">Brassicogethes aeneus</name>
    <name type="common">Rape pollen beetle</name>
    <name type="synonym">Meligethes aeneus</name>
    <dbReference type="NCBI Taxonomy" id="1431903"/>
    <lineage>
        <taxon>Eukaryota</taxon>
        <taxon>Metazoa</taxon>
        <taxon>Ecdysozoa</taxon>
        <taxon>Arthropoda</taxon>
        <taxon>Hexapoda</taxon>
        <taxon>Insecta</taxon>
        <taxon>Pterygota</taxon>
        <taxon>Neoptera</taxon>
        <taxon>Endopterygota</taxon>
        <taxon>Coleoptera</taxon>
        <taxon>Polyphaga</taxon>
        <taxon>Cucujiformia</taxon>
        <taxon>Nitidulidae</taxon>
        <taxon>Meligethinae</taxon>
        <taxon>Brassicogethes</taxon>
    </lineage>
</organism>
<feature type="domain" description="Deltamethrin resistance protein prag01" evidence="2">
    <location>
        <begin position="26"/>
        <end position="72"/>
    </location>
</feature>
<evidence type="ECO:0000313" key="4">
    <source>
        <dbReference type="Proteomes" id="UP001154078"/>
    </source>
</evidence>
<dbReference type="Pfam" id="PF16020">
    <property type="entry name" value="Deltameth_res"/>
    <property type="match status" value="1"/>
</dbReference>
<gene>
    <name evidence="3" type="ORF">MELIAE_LOCUS1548</name>
</gene>
<keyword evidence="1" id="KW-1133">Transmembrane helix</keyword>
<name>A0A9P0AT18_BRAAE</name>
<keyword evidence="4" id="KW-1185">Reference proteome</keyword>
<protein>
    <recommendedName>
        <fullName evidence="2">Deltamethrin resistance protein prag01 domain-containing protein</fullName>
    </recommendedName>
</protein>
<reference evidence="3" key="1">
    <citation type="submission" date="2021-12" db="EMBL/GenBank/DDBJ databases">
        <authorList>
            <person name="King R."/>
        </authorList>
    </citation>
    <scope>NUCLEOTIDE SEQUENCE</scope>
</reference>
<dbReference type="EMBL" id="OV121132">
    <property type="protein sequence ID" value="CAH0547582.1"/>
    <property type="molecule type" value="Genomic_DNA"/>
</dbReference>
<keyword evidence="1" id="KW-0812">Transmembrane</keyword>
<feature type="transmembrane region" description="Helical" evidence="1">
    <location>
        <begin position="50"/>
        <end position="72"/>
    </location>
</feature>
<evidence type="ECO:0000313" key="3">
    <source>
        <dbReference type="EMBL" id="CAH0547582.1"/>
    </source>
</evidence>
<evidence type="ECO:0000259" key="2">
    <source>
        <dbReference type="Pfam" id="PF16020"/>
    </source>
</evidence>
<dbReference type="PANTHER" id="PTHR22133:SF2">
    <property type="entry name" value="AT01821P-RELATED"/>
    <property type="match status" value="1"/>
</dbReference>
<dbReference type="AlphaFoldDB" id="A0A9P0AT18"/>
<dbReference type="PANTHER" id="PTHR22133">
    <property type="entry name" value="AT01821P-RELATED"/>
    <property type="match status" value="1"/>
</dbReference>
<dbReference type="OrthoDB" id="9981889at2759"/>
<dbReference type="InterPro" id="IPR031973">
    <property type="entry name" value="Deltameth_res_prag01"/>
</dbReference>
<dbReference type="Proteomes" id="UP001154078">
    <property type="component" value="Chromosome 1"/>
</dbReference>
<evidence type="ECO:0000256" key="1">
    <source>
        <dbReference type="SAM" id="Phobius"/>
    </source>
</evidence>
<sequence>MNSSRALCRAIVGRRYCSHSNRITYNDLPLPGGCWQTEYDRNQRRYNMHLILGVVSLAGTIAFGKMCGYLDFDLEGQPENPAKVNEYKE</sequence>